<dbReference type="InterPro" id="IPR052159">
    <property type="entry name" value="Competence_DNA_uptake"/>
</dbReference>
<feature type="transmembrane region" description="Helical" evidence="6">
    <location>
        <begin position="179"/>
        <end position="197"/>
    </location>
</feature>
<feature type="domain" description="ComEC/Rec2-related protein" evidence="7">
    <location>
        <begin position="61"/>
        <end position="317"/>
    </location>
</feature>
<evidence type="ECO:0000256" key="3">
    <source>
        <dbReference type="ARBA" id="ARBA00022692"/>
    </source>
</evidence>
<feature type="transmembrane region" description="Helical" evidence="6">
    <location>
        <begin position="242"/>
        <end position="263"/>
    </location>
</feature>
<proteinExistence type="predicted"/>
<reference evidence="8 9" key="1">
    <citation type="journal article" date="2016" name="Nat. Commun.">
        <title>Thousands of microbial genomes shed light on interconnected biogeochemical processes in an aquifer system.</title>
        <authorList>
            <person name="Anantharaman K."/>
            <person name="Brown C.T."/>
            <person name="Hug L.A."/>
            <person name="Sharon I."/>
            <person name="Castelle C.J."/>
            <person name="Probst A.J."/>
            <person name="Thomas B.C."/>
            <person name="Singh A."/>
            <person name="Wilkins M.J."/>
            <person name="Karaoz U."/>
            <person name="Brodie E.L."/>
            <person name="Williams K.H."/>
            <person name="Hubbard S.S."/>
            <person name="Banfield J.F."/>
        </authorList>
    </citation>
    <scope>NUCLEOTIDE SEQUENCE [LARGE SCALE GENOMIC DNA]</scope>
</reference>
<keyword evidence="3 6" id="KW-0812">Transmembrane</keyword>
<feature type="transmembrane region" description="Helical" evidence="6">
    <location>
        <begin position="304"/>
        <end position="322"/>
    </location>
</feature>
<dbReference type="Pfam" id="PF03772">
    <property type="entry name" value="Competence"/>
    <property type="match status" value="1"/>
</dbReference>
<evidence type="ECO:0000256" key="6">
    <source>
        <dbReference type="SAM" id="Phobius"/>
    </source>
</evidence>
<dbReference type="EMBL" id="MFDE01000008">
    <property type="protein sequence ID" value="OGE38949.1"/>
    <property type="molecule type" value="Genomic_DNA"/>
</dbReference>
<dbReference type="PANTHER" id="PTHR30619:SF1">
    <property type="entry name" value="RECOMBINATION PROTEIN 2"/>
    <property type="match status" value="1"/>
</dbReference>
<feature type="transmembrane region" description="Helical" evidence="6">
    <location>
        <begin position="113"/>
        <end position="134"/>
    </location>
</feature>
<comment type="subcellular location">
    <subcellularLocation>
        <location evidence="1">Cell membrane</location>
        <topology evidence="1">Multi-pass membrane protein</topology>
    </subcellularLocation>
</comment>
<dbReference type="Proteomes" id="UP000176527">
    <property type="component" value="Unassembled WGS sequence"/>
</dbReference>
<protein>
    <recommendedName>
        <fullName evidence="7">ComEC/Rec2-related protein domain-containing protein</fullName>
    </recommendedName>
</protein>
<evidence type="ECO:0000256" key="1">
    <source>
        <dbReference type="ARBA" id="ARBA00004651"/>
    </source>
</evidence>
<accession>A0A1F5KDL6</accession>
<comment type="caution">
    <text evidence="8">The sequence shown here is derived from an EMBL/GenBank/DDBJ whole genome shotgun (WGS) entry which is preliminary data.</text>
</comment>
<gene>
    <name evidence="8" type="ORF">A3F00_01940</name>
</gene>
<feature type="transmembrane region" description="Helical" evidence="6">
    <location>
        <begin position="270"/>
        <end position="292"/>
    </location>
</feature>
<feature type="transmembrane region" description="Helical" evidence="6">
    <location>
        <begin position="83"/>
        <end position="107"/>
    </location>
</feature>
<feature type="transmembrane region" description="Helical" evidence="6">
    <location>
        <begin position="6"/>
        <end position="23"/>
    </location>
</feature>
<feature type="transmembrane region" description="Helical" evidence="6">
    <location>
        <begin position="155"/>
        <end position="173"/>
    </location>
</feature>
<keyword evidence="4 6" id="KW-1133">Transmembrane helix</keyword>
<keyword evidence="5 6" id="KW-0472">Membrane</keyword>
<evidence type="ECO:0000256" key="4">
    <source>
        <dbReference type="ARBA" id="ARBA00022989"/>
    </source>
</evidence>
<dbReference type="InterPro" id="IPR004477">
    <property type="entry name" value="ComEC_N"/>
</dbReference>
<evidence type="ECO:0000256" key="2">
    <source>
        <dbReference type="ARBA" id="ARBA00022475"/>
    </source>
</evidence>
<evidence type="ECO:0000313" key="8">
    <source>
        <dbReference type="EMBL" id="OGE38949.1"/>
    </source>
</evidence>
<evidence type="ECO:0000313" key="9">
    <source>
        <dbReference type="Proteomes" id="UP000176527"/>
    </source>
</evidence>
<dbReference type="PANTHER" id="PTHR30619">
    <property type="entry name" value="DNA INTERNALIZATION/COMPETENCE PROTEIN COMEC/REC2"/>
    <property type="match status" value="1"/>
</dbReference>
<evidence type="ECO:0000259" key="7">
    <source>
        <dbReference type="Pfam" id="PF03772"/>
    </source>
</evidence>
<keyword evidence="2" id="KW-1003">Cell membrane</keyword>
<sequence length="327" mass="36277">MINSKVPLLLAIFIYIFFYWVRWEQGGWELKTHLLKGLRDNLDSKIAEILPSPQAQLLSGIVLGQNKELPGQLRLALRDTSTLHIVVASGQNLSMVAGFFLFFSGLIKRKTALILSFLSIVFYTLLTGAEVPILRAAIMVSAGFLAQALGREKDSIWIVIGVGALMLLINPVWITSLSFQLSFLATLGVVGVSPMLMSKFAKIPKFIRGDLSVSLAAQVLVLPVIAQNFHQISLVALPANLLVLWTIPFIMIGGAILLVLAFISPTLAVIMGFLLNIILTYFIYIVNFFAGFNWAWVYIGEQVWLVWIGYYLLVAGVLKFIYDLKGR</sequence>
<name>A0A1F5KDL6_9BACT</name>
<dbReference type="NCBIfam" id="TIGR00360">
    <property type="entry name" value="ComEC_N-term"/>
    <property type="match status" value="1"/>
</dbReference>
<evidence type="ECO:0000256" key="5">
    <source>
        <dbReference type="ARBA" id="ARBA00023136"/>
    </source>
</evidence>
<dbReference type="AlphaFoldDB" id="A0A1F5KDL6"/>
<organism evidence="8 9">
    <name type="scientific">Candidatus Daviesbacteria bacterium RIFCSPHIGHO2_12_FULL_37_11</name>
    <dbReference type="NCBI Taxonomy" id="1797777"/>
    <lineage>
        <taxon>Bacteria</taxon>
        <taxon>Candidatus Daviesiibacteriota</taxon>
    </lineage>
</organism>
<dbReference type="GO" id="GO:0005886">
    <property type="term" value="C:plasma membrane"/>
    <property type="evidence" value="ECO:0007669"/>
    <property type="project" value="UniProtKB-SubCell"/>
</dbReference>